<protein>
    <submittedName>
        <fullName evidence="2">Uncharacterized protein</fullName>
    </submittedName>
</protein>
<feature type="compositionally biased region" description="Basic and acidic residues" evidence="1">
    <location>
        <begin position="72"/>
        <end position="81"/>
    </location>
</feature>
<evidence type="ECO:0000313" key="2">
    <source>
        <dbReference type="EMBL" id="JAD52728.1"/>
    </source>
</evidence>
<reference evidence="2" key="2">
    <citation type="journal article" date="2015" name="Data Brief">
        <title>Shoot transcriptome of the giant reed, Arundo donax.</title>
        <authorList>
            <person name="Barrero R.A."/>
            <person name="Guerrero F.D."/>
            <person name="Moolhuijzen P."/>
            <person name="Goolsby J.A."/>
            <person name="Tidwell J."/>
            <person name="Bellgard S.E."/>
            <person name="Bellgard M.I."/>
        </authorList>
    </citation>
    <scope>NUCLEOTIDE SEQUENCE</scope>
    <source>
        <tissue evidence="2">Shoot tissue taken approximately 20 cm above the soil surface</tissue>
    </source>
</reference>
<proteinExistence type="predicted"/>
<name>A0A0A9AS89_ARUDO</name>
<dbReference type="EMBL" id="GBRH01245167">
    <property type="protein sequence ID" value="JAD52728.1"/>
    <property type="molecule type" value="Transcribed_RNA"/>
</dbReference>
<sequence length="247" mass="25222">MVGGDAGTAGDGVGDGWWRWRECAGGAGRCGSGAAHGAVVGSGRRWAWAAMCRLGGALMERHWLARIAREQRRDAGARSDRSQAGMGDGEPPRRLGDAVACGCYRRLLLRRFDALFAVLVKGTGPHGLPEQVASVAGGAEVLRDVRCGNVGRSRASVRSPSGQCPASGRCVQYGRAGAGQAVGACGCDGGGLTGGDCRSTLRVGVAAAHIDSRAVGGAPRKKRVTSCCCGGVLAARGLEGRPVLVVR</sequence>
<feature type="region of interest" description="Disordered" evidence="1">
    <location>
        <begin position="72"/>
        <end position="91"/>
    </location>
</feature>
<organism evidence="2">
    <name type="scientific">Arundo donax</name>
    <name type="common">Giant reed</name>
    <name type="synonym">Donax arundinaceus</name>
    <dbReference type="NCBI Taxonomy" id="35708"/>
    <lineage>
        <taxon>Eukaryota</taxon>
        <taxon>Viridiplantae</taxon>
        <taxon>Streptophyta</taxon>
        <taxon>Embryophyta</taxon>
        <taxon>Tracheophyta</taxon>
        <taxon>Spermatophyta</taxon>
        <taxon>Magnoliopsida</taxon>
        <taxon>Liliopsida</taxon>
        <taxon>Poales</taxon>
        <taxon>Poaceae</taxon>
        <taxon>PACMAD clade</taxon>
        <taxon>Arundinoideae</taxon>
        <taxon>Arundineae</taxon>
        <taxon>Arundo</taxon>
    </lineage>
</organism>
<accession>A0A0A9AS89</accession>
<reference evidence="2" key="1">
    <citation type="submission" date="2014-09" db="EMBL/GenBank/DDBJ databases">
        <authorList>
            <person name="Magalhaes I.L.F."/>
            <person name="Oliveira U."/>
            <person name="Santos F.R."/>
            <person name="Vidigal T.H.D.A."/>
            <person name="Brescovit A.D."/>
            <person name="Santos A.J."/>
        </authorList>
    </citation>
    <scope>NUCLEOTIDE SEQUENCE</scope>
    <source>
        <tissue evidence="2">Shoot tissue taken approximately 20 cm above the soil surface</tissue>
    </source>
</reference>
<dbReference type="AlphaFoldDB" id="A0A0A9AS89"/>
<evidence type="ECO:0000256" key="1">
    <source>
        <dbReference type="SAM" id="MobiDB-lite"/>
    </source>
</evidence>